<reference evidence="7 8" key="1">
    <citation type="journal article" date="2015" name="Genome Announc.">
        <title>Expanding the biotechnology potential of lactobacilli through comparative genomics of 213 strains and associated genera.</title>
        <authorList>
            <person name="Sun Z."/>
            <person name="Harris H.M."/>
            <person name="McCann A."/>
            <person name="Guo C."/>
            <person name="Argimon S."/>
            <person name="Zhang W."/>
            <person name="Yang X."/>
            <person name="Jeffery I.B."/>
            <person name="Cooney J.C."/>
            <person name="Kagawa T.F."/>
            <person name="Liu W."/>
            <person name="Song Y."/>
            <person name="Salvetti E."/>
            <person name="Wrobel A."/>
            <person name="Rasinkangas P."/>
            <person name="Parkhill J."/>
            <person name="Rea M.C."/>
            <person name="O'Sullivan O."/>
            <person name="Ritari J."/>
            <person name="Douillard F.P."/>
            <person name="Paul Ross R."/>
            <person name="Yang R."/>
            <person name="Briner A.E."/>
            <person name="Felis G.E."/>
            <person name="de Vos W.M."/>
            <person name="Barrangou R."/>
            <person name="Klaenhammer T.R."/>
            <person name="Caufield P.W."/>
            <person name="Cui Y."/>
            <person name="Zhang H."/>
            <person name="O'Toole P.W."/>
        </authorList>
    </citation>
    <scope>NUCLEOTIDE SEQUENCE [LARGE SCALE GENOMIC DNA]</scope>
    <source>
        <strain evidence="7 8">DSM 13343</strain>
    </source>
</reference>
<dbReference type="PROSITE" id="PS51257">
    <property type="entry name" value="PROKAR_LIPOPROTEIN"/>
    <property type="match status" value="1"/>
</dbReference>
<dbReference type="EMBL" id="AZEU01000034">
    <property type="protein sequence ID" value="KRL52480.1"/>
    <property type="molecule type" value="Genomic_DNA"/>
</dbReference>
<dbReference type="RefSeq" id="WP_054716518.1">
    <property type="nucleotide sequence ID" value="NZ_AZEU01000034.1"/>
</dbReference>
<dbReference type="AlphaFoldDB" id="A0A0R1R536"/>
<organism evidence="7 8">
    <name type="scientific">Lacticaseibacillus manihotivorans DSM 13343 = JCM 12514</name>
    <dbReference type="NCBI Taxonomy" id="1423769"/>
    <lineage>
        <taxon>Bacteria</taxon>
        <taxon>Bacillati</taxon>
        <taxon>Bacillota</taxon>
        <taxon>Bacilli</taxon>
        <taxon>Lactobacillales</taxon>
        <taxon>Lactobacillaceae</taxon>
        <taxon>Lacticaseibacillus</taxon>
    </lineage>
</organism>
<evidence type="ECO:0000256" key="5">
    <source>
        <dbReference type="SAM" id="SignalP"/>
    </source>
</evidence>
<keyword evidence="8" id="KW-1185">Reference proteome</keyword>
<evidence type="ECO:0000256" key="1">
    <source>
        <dbReference type="ARBA" id="ARBA00004196"/>
    </source>
</evidence>
<evidence type="ECO:0000256" key="4">
    <source>
        <dbReference type="RuleBase" id="RU003744"/>
    </source>
</evidence>
<dbReference type="PROSITE" id="PS01039">
    <property type="entry name" value="SBP_BACTERIAL_3"/>
    <property type="match status" value="1"/>
</dbReference>
<protein>
    <submittedName>
        <fullName evidence="7">L-cystine ABC superfamily ATP binding cassette transporter, binding protein YckK</fullName>
    </submittedName>
</protein>
<evidence type="ECO:0000256" key="3">
    <source>
        <dbReference type="ARBA" id="ARBA00022729"/>
    </source>
</evidence>
<feature type="domain" description="Solute-binding protein family 3/N-terminal" evidence="6">
    <location>
        <begin position="44"/>
        <end position="263"/>
    </location>
</feature>
<accession>A0A0R1R536</accession>
<evidence type="ECO:0000259" key="6">
    <source>
        <dbReference type="SMART" id="SM00062"/>
    </source>
</evidence>
<dbReference type="SMART" id="SM00062">
    <property type="entry name" value="PBPb"/>
    <property type="match status" value="1"/>
</dbReference>
<dbReference type="InterPro" id="IPR001638">
    <property type="entry name" value="Solute-binding_3/MltF_N"/>
</dbReference>
<gene>
    <name evidence="7" type="ORF">FD01_GL002287</name>
</gene>
<dbReference type="Gene3D" id="3.40.190.10">
    <property type="entry name" value="Periplasmic binding protein-like II"/>
    <property type="match status" value="2"/>
</dbReference>
<dbReference type="PANTHER" id="PTHR35936">
    <property type="entry name" value="MEMBRANE-BOUND LYTIC MUREIN TRANSGLYCOSYLASE F"/>
    <property type="match status" value="1"/>
</dbReference>
<sequence length="268" mass="28445">MKKFRGLLLGAAILLSTVALAACGSSKTTTKSNTYQSELITKKTLTVGTEGEYKPYAYRDNGKMTGFEVELAKAVGKKLNLKVKIVPTKWDSLIAGVGSGRFDLAMDNITATAARKKQYNFSSTYVYSPYTLVTKAGSNVTASTLKGKTLAEGTGTDNEAVAKKLGAKTVPNSNFTAVVGTILNGRVDGSINSVSAWKDYKKSNSTKGLQAKQLDSSVAAPAESAALLSKKSPKLQKAVNKALVQLRKDGTLKKLSVKYLGSDVTEKP</sequence>
<dbReference type="SUPFAM" id="SSF53850">
    <property type="entry name" value="Periplasmic binding protein-like II"/>
    <property type="match status" value="1"/>
</dbReference>
<dbReference type="InterPro" id="IPR018313">
    <property type="entry name" value="SBP_3_CS"/>
</dbReference>
<evidence type="ECO:0000313" key="8">
    <source>
        <dbReference type="Proteomes" id="UP000051790"/>
    </source>
</evidence>
<dbReference type="PATRIC" id="fig|1423769.4.peg.2472"/>
<dbReference type="Proteomes" id="UP000051790">
    <property type="component" value="Unassembled WGS sequence"/>
</dbReference>
<dbReference type="GO" id="GO:0030313">
    <property type="term" value="C:cell envelope"/>
    <property type="evidence" value="ECO:0007669"/>
    <property type="project" value="UniProtKB-SubCell"/>
</dbReference>
<dbReference type="Pfam" id="PF00497">
    <property type="entry name" value="SBP_bac_3"/>
    <property type="match status" value="1"/>
</dbReference>
<proteinExistence type="inferred from homology"/>
<name>A0A0R1R536_9LACO</name>
<keyword evidence="3 5" id="KW-0732">Signal</keyword>
<comment type="caution">
    <text evidence="7">The sequence shown here is derived from an EMBL/GenBank/DDBJ whole genome shotgun (WGS) entry which is preliminary data.</text>
</comment>
<comment type="subcellular location">
    <subcellularLocation>
        <location evidence="1">Cell envelope</location>
    </subcellularLocation>
</comment>
<dbReference type="PANTHER" id="PTHR35936:SF19">
    <property type="entry name" value="AMINO-ACID-BINDING PROTEIN YXEM-RELATED"/>
    <property type="match status" value="1"/>
</dbReference>
<feature type="chain" id="PRO_5006409820" evidence="5">
    <location>
        <begin position="22"/>
        <end position="268"/>
    </location>
</feature>
<evidence type="ECO:0000313" key="7">
    <source>
        <dbReference type="EMBL" id="KRL52480.1"/>
    </source>
</evidence>
<dbReference type="OrthoDB" id="8613538at2"/>
<evidence type="ECO:0000256" key="2">
    <source>
        <dbReference type="ARBA" id="ARBA00010333"/>
    </source>
</evidence>
<comment type="similarity">
    <text evidence="2 4">Belongs to the bacterial solute-binding protein 3 family.</text>
</comment>
<feature type="signal peptide" evidence="5">
    <location>
        <begin position="1"/>
        <end position="21"/>
    </location>
</feature>